<accession>A0A5C6ZLV6</accession>
<organism evidence="2 3">
    <name type="scientific">Subsaximicrobium wynnwilliamsii</name>
    <dbReference type="NCBI Taxonomy" id="291179"/>
    <lineage>
        <taxon>Bacteria</taxon>
        <taxon>Pseudomonadati</taxon>
        <taxon>Bacteroidota</taxon>
        <taxon>Flavobacteriia</taxon>
        <taxon>Flavobacteriales</taxon>
        <taxon>Flavobacteriaceae</taxon>
        <taxon>Subsaximicrobium</taxon>
    </lineage>
</organism>
<reference evidence="2 3" key="1">
    <citation type="submission" date="2019-08" db="EMBL/GenBank/DDBJ databases">
        <title>Genomes of Subsaximicrobium wynnwilliamsii strains.</title>
        <authorList>
            <person name="Bowman J.P."/>
        </authorList>
    </citation>
    <scope>NUCLEOTIDE SEQUENCE [LARGE SCALE GENOMIC DNA]</scope>
    <source>
        <strain evidence="2 3">2-80-2</strain>
    </source>
</reference>
<keyword evidence="3" id="KW-1185">Reference proteome</keyword>
<dbReference type="Proteomes" id="UP000321578">
    <property type="component" value="Unassembled WGS sequence"/>
</dbReference>
<proteinExistence type="predicted"/>
<protein>
    <submittedName>
        <fullName evidence="2">Uncharacterized protein</fullName>
    </submittedName>
</protein>
<name>A0A5C6ZLV6_9FLAO</name>
<gene>
    <name evidence="2" type="ORF">ESY86_05750</name>
</gene>
<sequence>MKSQLWLLATLLILSIKQSYAHCSTNELAIREHILKAEKQSGTKTDNYNASRTLYRSIPNPTLALNEDEQAVVYVTNRLAVAASVHWRVVCYPSFVGIGTPSADCPKFIFYSKRESLSVPAQRMCYQKRSYNAM</sequence>
<dbReference type="InterPro" id="IPR008972">
    <property type="entry name" value="Cupredoxin"/>
</dbReference>
<dbReference type="RefSeq" id="WP_147085634.1">
    <property type="nucleotide sequence ID" value="NZ_VORM01000004.1"/>
</dbReference>
<evidence type="ECO:0000313" key="3">
    <source>
        <dbReference type="Proteomes" id="UP000321578"/>
    </source>
</evidence>
<dbReference type="AlphaFoldDB" id="A0A5C6ZLV6"/>
<comment type="caution">
    <text evidence="2">The sequence shown here is derived from an EMBL/GenBank/DDBJ whole genome shotgun (WGS) entry which is preliminary data.</text>
</comment>
<dbReference type="EMBL" id="VORO01000004">
    <property type="protein sequence ID" value="TXD90241.1"/>
    <property type="molecule type" value="Genomic_DNA"/>
</dbReference>
<keyword evidence="1" id="KW-0732">Signal</keyword>
<dbReference type="Gene3D" id="2.60.40.420">
    <property type="entry name" value="Cupredoxins - blue copper proteins"/>
    <property type="match status" value="1"/>
</dbReference>
<feature type="signal peptide" evidence="1">
    <location>
        <begin position="1"/>
        <end position="21"/>
    </location>
</feature>
<feature type="chain" id="PRO_5022764061" evidence="1">
    <location>
        <begin position="22"/>
        <end position="134"/>
    </location>
</feature>
<evidence type="ECO:0000313" key="2">
    <source>
        <dbReference type="EMBL" id="TXD90241.1"/>
    </source>
</evidence>
<evidence type="ECO:0000256" key="1">
    <source>
        <dbReference type="SAM" id="SignalP"/>
    </source>
</evidence>